<gene>
    <name evidence="1" type="ORF">NCGR_LOCUS47574</name>
</gene>
<dbReference type="EMBL" id="CAJGYO010000012">
    <property type="protein sequence ID" value="CAD6264269.1"/>
    <property type="molecule type" value="Genomic_DNA"/>
</dbReference>
<protein>
    <recommendedName>
        <fullName evidence="3">RNase H type-1 domain-containing protein</fullName>
    </recommendedName>
</protein>
<keyword evidence="2" id="KW-1185">Reference proteome</keyword>
<organism evidence="1 2">
    <name type="scientific">Miscanthus lutarioriparius</name>
    <dbReference type="NCBI Taxonomy" id="422564"/>
    <lineage>
        <taxon>Eukaryota</taxon>
        <taxon>Viridiplantae</taxon>
        <taxon>Streptophyta</taxon>
        <taxon>Embryophyta</taxon>
        <taxon>Tracheophyta</taxon>
        <taxon>Spermatophyta</taxon>
        <taxon>Magnoliopsida</taxon>
        <taxon>Liliopsida</taxon>
        <taxon>Poales</taxon>
        <taxon>Poaceae</taxon>
        <taxon>PACMAD clade</taxon>
        <taxon>Panicoideae</taxon>
        <taxon>Andropogonodae</taxon>
        <taxon>Andropogoneae</taxon>
        <taxon>Saccharinae</taxon>
        <taxon>Miscanthus</taxon>
    </lineage>
</organism>
<dbReference type="Proteomes" id="UP000604825">
    <property type="component" value="Unassembled WGS sequence"/>
</dbReference>
<dbReference type="AlphaFoldDB" id="A0A811R2Z1"/>
<evidence type="ECO:0008006" key="3">
    <source>
        <dbReference type="Google" id="ProtNLM"/>
    </source>
</evidence>
<comment type="caution">
    <text evidence="1">The sequence shown here is derived from an EMBL/GenBank/DDBJ whole genome shotgun (WGS) entry which is preliminary data.</text>
</comment>
<evidence type="ECO:0000313" key="1">
    <source>
        <dbReference type="EMBL" id="CAD6264269.1"/>
    </source>
</evidence>
<evidence type="ECO:0000313" key="2">
    <source>
        <dbReference type="Proteomes" id="UP000604825"/>
    </source>
</evidence>
<accession>A0A811R2Z1</accession>
<proteinExistence type="predicted"/>
<name>A0A811R2Z1_9POAL</name>
<reference evidence="1" key="1">
    <citation type="submission" date="2020-10" db="EMBL/GenBank/DDBJ databases">
        <authorList>
            <person name="Han B."/>
            <person name="Lu T."/>
            <person name="Zhao Q."/>
            <person name="Huang X."/>
            <person name="Zhao Y."/>
        </authorList>
    </citation>
    <scope>NUCLEOTIDE SEQUENCE</scope>
</reference>
<dbReference type="OrthoDB" id="685916at2759"/>
<sequence length="253" mass="29058">MGFRDQLLFNKAMLGKRGWRLTTRPDSLCAKVLKGCYFHDDDFPSCTRKQRASHTWRAIMAGKEVLDRGMIKRIGNGVSTHIWRDRWIPLHFDAKPITPEEGQDLTLLIRDVFLPIDVEQRYCEYQSVHRMMTGGHGSQRNMENTLSNLPTVNSWSWHERNRRRHGEGELPIRAAIQWCVDTALDLWQICKPSRQTDSRRPMPTWSSPQEGWLKCNVDGAFYPGQGEGATGGVLRDGLGAFVGGRAIWYRHGH</sequence>